<dbReference type="InterPro" id="IPR011012">
    <property type="entry name" value="Longin-like_dom_sf"/>
</dbReference>
<reference evidence="2" key="1">
    <citation type="journal article" date="2019" name="Curr. Biol.">
        <title>Genome Sequence of Striga asiatica Provides Insight into the Evolution of Plant Parasitism.</title>
        <authorList>
            <person name="Yoshida S."/>
            <person name="Kim S."/>
            <person name="Wafula E.K."/>
            <person name="Tanskanen J."/>
            <person name="Kim Y.M."/>
            <person name="Honaas L."/>
            <person name="Yang Z."/>
            <person name="Spallek T."/>
            <person name="Conn C.E."/>
            <person name="Ichihashi Y."/>
            <person name="Cheong K."/>
            <person name="Cui S."/>
            <person name="Der J.P."/>
            <person name="Gundlach H."/>
            <person name="Jiao Y."/>
            <person name="Hori C."/>
            <person name="Ishida J.K."/>
            <person name="Kasahara H."/>
            <person name="Kiba T."/>
            <person name="Kim M.S."/>
            <person name="Koo N."/>
            <person name="Laohavisit A."/>
            <person name="Lee Y.H."/>
            <person name="Lumba S."/>
            <person name="McCourt P."/>
            <person name="Mortimer J.C."/>
            <person name="Mutuku J.M."/>
            <person name="Nomura T."/>
            <person name="Sasaki-Sekimoto Y."/>
            <person name="Seto Y."/>
            <person name="Wang Y."/>
            <person name="Wakatake T."/>
            <person name="Sakakibara H."/>
            <person name="Demura T."/>
            <person name="Yamaguchi S."/>
            <person name="Yoneyama K."/>
            <person name="Manabe R.I."/>
            <person name="Nelson D.C."/>
            <person name="Schulman A.H."/>
            <person name="Timko M.P."/>
            <person name="dePamphilis C.W."/>
            <person name="Choi D."/>
            <person name="Shirasu K."/>
        </authorList>
    </citation>
    <scope>NUCLEOTIDE SEQUENCE [LARGE SCALE GENOMIC DNA]</scope>
    <source>
        <strain evidence="2">cv. UVA1</strain>
    </source>
</reference>
<gene>
    <name evidence="1" type="ORF">STAS_07765</name>
</gene>
<dbReference type="Proteomes" id="UP000325081">
    <property type="component" value="Unassembled WGS sequence"/>
</dbReference>
<dbReference type="Pfam" id="PF04628">
    <property type="entry name" value="Sedlin_N"/>
    <property type="match status" value="1"/>
</dbReference>
<dbReference type="GO" id="GO:0006888">
    <property type="term" value="P:endoplasmic reticulum to Golgi vesicle-mediated transport"/>
    <property type="evidence" value="ECO:0007669"/>
    <property type="project" value="InterPro"/>
</dbReference>
<dbReference type="OrthoDB" id="10252102at2759"/>
<dbReference type="InterPro" id="IPR006722">
    <property type="entry name" value="Sedlin"/>
</dbReference>
<keyword evidence="2" id="KW-1185">Reference proteome</keyword>
<evidence type="ECO:0000313" key="2">
    <source>
        <dbReference type="Proteomes" id="UP000325081"/>
    </source>
</evidence>
<dbReference type="EMBL" id="BKCP01004516">
    <property type="protein sequence ID" value="GER31735.1"/>
    <property type="molecule type" value="Genomic_DNA"/>
</dbReference>
<dbReference type="AlphaFoldDB" id="A0A5A7PFS0"/>
<evidence type="ECO:0000313" key="1">
    <source>
        <dbReference type="EMBL" id="GER31735.1"/>
    </source>
</evidence>
<dbReference type="Gene3D" id="3.30.450.70">
    <property type="match status" value="1"/>
</dbReference>
<dbReference type="PANTHER" id="PTHR12403">
    <property type="entry name" value="TRAFFICKING PROTEIN PARTICLE COMPLEX SUBUNIT 2"/>
    <property type="match status" value="1"/>
</dbReference>
<proteinExistence type="predicted"/>
<sequence length="218" mass="25289">MANTACFMIVSKNDIPIYEAEVGSVPKREDIAHQHQFILHAALDIVQDMAWTTGAMFLKAIDRFDDLVVSIYVTAVLHTRLMLLHGSRNDDGIKSFFQEVHELYIKVSCSHASRTCGNSSQSALRFWKPYYIITFRYKSPRTCQKISVKPALDLKFSRDMREVYLNLIVSRSRLILIFVIFDAFIPFINKRIQHCWNRILLRSSRDPWDLDILGQSDT</sequence>
<protein>
    <submittedName>
        <fullName evidence="1">Trafficking protein particle complex protein 2</fullName>
    </submittedName>
</protein>
<dbReference type="CDD" id="cd14825">
    <property type="entry name" value="TRAPPC2_sedlin"/>
    <property type="match status" value="1"/>
</dbReference>
<dbReference type="SUPFAM" id="SSF64356">
    <property type="entry name" value="SNARE-like"/>
    <property type="match status" value="1"/>
</dbReference>
<comment type="caution">
    <text evidence="1">The sequence shown here is derived from an EMBL/GenBank/DDBJ whole genome shotgun (WGS) entry which is preliminary data.</text>
</comment>
<dbReference type="GO" id="GO:0005737">
    <property type="term" value="C:cytoplasm"/>
    <property type="evidence" value="ECO:0007669"/>
    <property type="project" value="GOC"/>
</dbReference>
<accession>A0A5A7PFS0</accession>
<organism evidence="1 2">
    <name type="scientific">Striga asiatica</name>
    <name type="common">Asiatic witchweed</name>
    <name type="synonym">Buchnera asiatica</name>
    <dbReference type="NCBI Taxonomy" id="4170"/>
    <lineage>
        <taxon>Eukaryota</taxon>
        <taxon>Viridiplantae</taxon>
        <taxon>Streptophyta</taxon>
        <taxon>Embryophyta</taxon>
        <taxon>Tracheophyta</taxon>
        <taxon>Spermatophyta</taxon>
        <taxon>Magnoliopsida</taxon>
        <taxon>eudicotyledons</taxon>
        <taxon>Gunneridae</taxon>
        <taxon>Pentapetalae</taxon>
        <taxon>asterids</taxon>
        <taxon>lamiids</taxon>
        <taxon>Lamiales</taxon>
        <taxon>Orobanchaceae</taxon>
        <taxon>Buchnereae</taxon>
        <taxon>Striga</taxon>
    </lineage>
</organism>
<name>A0A5A7PFS0_STRAF</name>